<proteinExistence type="predicted"/>
<dbReference type="PROSITE" id="PS51257">
    <property type="entry name" value="PROKAR_LIPOPROTEIN"/>
    <property type="match status" value="1"/>
</dbReference>
<comment type="caution">
    <text evidence="1">The sequence shown here is derived from an EMBL/GenBank/DDBJ whole genome shotgun (WGS) entry which is preliminary data.</text>
</comment>
<keyword evidence="2" id="KW-1185">Reference proteome</keyword>
<dbReference type="Proteomes" id="UP001500235">
    <property type="component" value="Unassembled WGS sequence"/>
</dbReference>
<sequence>MIGRSLLIASALLLAACSGRDEPDVVALPLAEVQQRLLEVEVPSDMFGSNPVEIEPEASGTQVRWIVRRKDEEVMRFLADLTPESAGTQMKLDLQGTKEGPFGNVERRLEKKPEIKRLYLANMREAISSDFEGRPFDRRRTYKELSSAIVANMPDINATFDRAAEQYERESRRAFHDAYARQ</sequence>
<dbReference type="RefSeq" id="WP_344706138.1">
    <property type="nucleotide sequence ID" value="NZ_BAABBQ010000001.1"/>
</dbReference>
<evidence type="ECO:0000313" key="1">
    <source>
        <dbReference type="EMBL" id="GAA4012760.1"/>
    </source>
</evidence>
<organism evidence="1 2">
    <name type="scientific">Sphingomonas swuensis</name>
    <dbReference type="NCBI Taxonomy" id="977800"/>
    <lineage>
        <taxon>Bacteria</taxon>
        <taxon>Pseudomonadati</taxon>
        <taxon>Pseudomonadota</taxon>
        <taxon>Alphaproteobacteria</taxon>
        <taxon>Sphingomonadales</taxon>
        <taxon>Sphingomonadaceae</taxon>
        <taxon>Sphingomonas</taxon>
    </lineage>
</organism>
<evidence type="ECO:0000313" key="2">
    <source>
        <dbReference type="Proteomes" id="UP001500235"/>
    </source>
</evidence>
<gene>
    <name evidence="1" type="ORF">GCM10022280_08470</name>
</gene>
<protein>
    <recommendedName>
        <fullName evidence="3">Lipoprotein</fullName>
    </recommendedName>
</protein>
<accession>A0ABP7SK67</accession>
<reference evidence="2" key="1">
    <citation type="journal article" date="2019" name="Int. J. Syst. Evol. Microbiol.">
        <title>The Global Catalogue of Microorganisms (GCM) 10K type strain sequencing project: providing services to taxonomists for standard genome sequencing and annotation.</title>
        <authorList>
            <consortium name="The Broad Institute Genomics Platform"/>
            <consortium name="The Broad Institute Genome Sequencing Center for Infectious Disease"/>
            <person name="Wu L."/>
            <person name="Ma J."/>
        </authorList>
    </citation>
    <scope>NUCLEOTIDE SEQUENCE [LARGE SCALE GENOMIC DNA]</scope>
    <source>
        <strain evidence="2">JCM 17563</strain>
    </source>
</reference>
<dbReference type="EMBL" id="BAABBQ010000001">
    <property type="protein sequence ID" value="GAA4012760.1"/>
    <property type="molecule type" value="Genomic_DNA"/>
</dbReference>
<evidence type="ECO:0008006" key="3">
    <source>
        <dbReference type="Google" id="ProtNLM"/>
    </source>
</evidence>
<name>A0ABP7SK67_9SPHN</name>